<dbReference type="Proteomes" id="UP000266841">
    <property type="component" value="Unassembled WGS sequence"/>
</dbReference>
<protein>
    <submittedName>
        <fullName evidence="2">Uncharacterized protein</fullName>
    </submittedName>
</protein>
<evidence type="ECO:0000256" key="1">
    <source>
        <dbReference type="SAM" id="MobiDB-lite"/>
    </source>
</evidence>
<dbReference type="AlphaFoldDB" id="K0S185"/>
<organism evidence="2 3">
    <name type="scientific">Thalassiosira oceanica</name>
    <name type="common">Marine diatom</name>
    <dbReference type="NCBI Taxonomy" id="159749"/>
    <lineage>
        <taxon>Eukaryota</taxon>
        <taxon>Sar</taxon>
        <taxon>Stramenopiles</taxon>
        <taxon>Ochrophyta</taxon>
        <taxon>Bacillariophyta</taxon>
        <taxon>Coscinodiscophyceae</taxon>
        <taxon>Thalassiosirophycidae</taxon>
        <taxon>Thalassiosirales</taxon>
        <taxon>Thalassiosiraceae</taxon>
        <taxon>Thalassiosira</taxon>
    </lineage>
</organism>
<reference evidence="2 3" key="1">
    <citation type="journal article" date="2012" name="Genome Biol.">
        <title>Genome and low-iron response of an oceanic diatom adapted to chronic iron limitation.</title>
        <authorList>
            <person name="Lommer M."/>
            <person name="Specht M."/>
            <person name="Roy A.S."/>
            <person name="Kraemer L."/>
            <person name="Andreson R."/>
            <person name="Gutowska M.A."/>
            <person name="Wolf J."/>
            <person name="Bergner S.V."/>
            <person name="Schilhabel M.B."/>
            <person name="Klostermeier U.C."/>
            <person name="Beiko R.G."/>
            <person name="Rosenstiel P."/>
            <person name="Hippler M."/>
            <person name="Laroche J."/>
        </authorList>
    </citation>
    <scope>NUCLEOTIDE SEQUENCE [LARGE SCALE GENOMIC DNA]</scope>
    <source>
        <strain evidence="2 3">CCMP1005</strain>
    </source>
</reference>
<evidence type="ECO:0000313" key="2">
    <source>
        <dbReference type="EMBL" id="EJK59798.1"/>
    </source>
</evidence>
<feature type="compositionally biased region" description="Low complexity" evidence="1">
    <location>
        <begin position="87"/>
        <end position="99"/>
    </location>
</feature>
<comment type="caution">
    <text evidence="2">The sequence shown here is derived from an EMBL/GenBank/DDBJ whole genome shotgun (WGS) entry which is preliminary data.</text>
</comment>
<gene>
    <name evidence="2" type="ORF">THAOC_19938</name>
</gene>
<accession>K0S185</accession>
<evidence type="ECO:0000313" key="3">
    <source>
        <dbReference type="Proteomes" id="UP000266841"/>
    </source>
</evidence>
<proteinExistence type="predicted"/>
<name>K0S185_THAOC</name>
<keyword evidence="3" id="KW-1185">Reference proteome</keyword>
<feature type="non-terminal residue" evidence="2">
    <location>
        <position position="1"/>
    </location>
</feature>
<feature type="region of interest" description="Disordered" evidence="1">
    <location>
        <begin position="85"/>
        <end position="111"/>
    </location>
</feature>
<sequence>EVRSGKGERKYVTVGKKRKAGVPLADYALRRLSDLKLTKPVTSVDEGALEMSSAQHKARGVLLVTQAISMSRRSELFSSVAKKLHSDPGSLSSPSGPEAASRRGVFCFVRS</sequence>
<dbReference type="EMBL" id="AGNL01022290">
    <property type="protein sequence ID" value="EJK59798.1"/>
    <property type="molecule type" value="Genomic_DNA"/>
</dbReference>